<dbReference type="Proteomes" id="UP000789342">
    <property type="component" value="Unassembled WGS sequence"/>
</dbReference>
<gene>
    <name evidence="1" type="ORF">AMORRO_LOCUS10418</name>
</gene>
<proteinExistence type="predicted"/>
<evidence type="ECO:0000313" key="2">
    <source>
        <dbReference type="Proteomes" id="UP000789342"/>
    </source>
</evidence>
<comment type="caution">
    <text evidence="1">The sequence shown here is derived from an EMBL/GenBank/DDBJ whole genome shotgun (WGS) entry which is preliminary data.</text>
</comment>
<dbReference type="EMBL" id="CAJVPV010011479">
    <property type="protein sequence ID" value="CAG8661367.1"/>
    <property type="molecule type" value="Genomic_DNA"/>
</dbReference>
<sequence>MTSVEPSDKTEETKLPECQLIVRKTSLFDHGCFAATNGFLFWVFIWSSARAFTNIMQLLDLLKNLPIAQDLIFDSSWYSAEIAIVSYIAG</sequence>
<reference evidence="1" key="1">
    <citation type="submission" date="2021-06" db="EMBL/GenBank/DDBJ databases">
        <authorList>
            <person name="Kallberg Y."/>
            <person name="Tangrot J."/>
            <person name="Rosling A."/>
        </authorList>
    </citation>
    <scope>NUCLEOTIDE SEQUENCE</scope>
    <source>
        <strain evidence="1">CL551</strain>
    </source>
</reference>
<feature type="non-terminal residue" evidence="1">
    <location>
        <position position="90"/>
    </location>
</feature>
<name>A0A9N9E2B2_9GLOM</name>
<dbReference type="AlphaFoldDB" id="A0A9N9E2B2"/>
<accession>A0A9N9E2B2</accession>
<keyword evidence="2" id="KW-1185">Reference proteome</keyword>
<organism evidence="1 2">
    <name type="scientific">Acaulospora morrowiae</name>
    <dbReference type="NCBI Taxonomy" id="94023"/>
    <lineage>
        <taxon>Eukaryota</taxon>
        <taxon>Fungi</taxon>
        <taxon>Fungi incertae sedis</taxon>
        <taxon>Mucoromycota</taxon>
        <taxon>Glomeromycotina</taxon>
        <taxon>Glomeromycetes</taxon>
        <taxon>Diversisporales</taxon>
        <taxon>Acaulosporaceae</taxon>
        <taxon>Acaulospora</taxon>
    </lineage>
</organism>
<protein>
    <submittedName>
        <fullName evidence="1">18652_t:CDS:1</fullName>
    </submittedName>
</protein>
<dbReference type="OrthoDB" id="2371955at2759"/>
<evidence type="ECO:0000313" key="1">
    <source>
        <dbReference type="EMBL" id="CAG8661367.1"/>
    </source>
</evidence>